<organism evidence="1 2">
    <name type="scientific">Belnapia mucosa</name>
    <dbReference type="NCBI Taxonomy" id="2804532"/>
    <lineage>
        <taxon>Bacteria</taxon>
        <taxon>Pseudomonadati</taxon>
        <taxon>Pseudomonadota</taxon>
        <taxon>Alphaproteobacteria</taxon>
        <taxon>Acetobacterales</taxon>
        <taxon>Roseomonadaceae</taxon>
        <taxon>Belnapia</taxon>
    </lineage>
</organism>
<proteinExistence type="predicted"/>
<protein>
    <submittedName>
        <fullName evidence="1">Uncharacterized protein</fullName>
    </submittedName>
</protein>
<accession>A0ABS1UYH7</accession>
<dbReference type="Proteomes" id="UP000606490">
    <property type="component" value="Unassembled WGS sequence"/>
</dbReference>
<keyword evidence="2" id="KW-1185">Reference proteome</keyword>
<dbReference type="RefSeq" id="WP_202824212.1">
    <property type="nucleotide sequence ID" value="NZ_JAEUXJ010000001.1"/>
</dbReference>
<evidence type="ECO:0000313" key="1">
    <source>
        <dbReference type="EMBL" id="MBL6454517.1"/>
    </source>
</evidence>
<name>A0ABS1UYH7_9PROT</name>
<comment type="caution">
    <text evidence="1">The sequence shown here is derived from an EMBL/GenBank/DDBJ whole genome shotgun (WGS) entry which is preliminary data.</text>
</comment>
<evidence type="ECO:0000313" key="2">
    <source>
        <dbReference type="Proteomes" id="UP000606490"/>
    </source>
</evidence>
<gene>
    <name evidence="1" type="ORF">JMJ55_04220</name>
</gene>
<dbReference type="EMBL" id="JAEUXJ010000001">
    <property type="protein sequence ID" value="MBL6454517.1"/>
    <property type="molecule type" value="Genomic_DNA"/>
</dbReference>
<sequence>MPMIASLDPNHIPPRPAPRPVPGGLRITIAGLGPVQEACLAGFLALALSWGLAELLAAPGEAPQAHLSENYRIALHP</sequence>
<reference evidence="1 2" key="1">
    <citation type="submission" date="2021-01" db="EMBL/GenBank/DDBJ databases">
        <title>Belnapia mucosa sp. nov. and Belnapia arida sp. nov., isolated from the Tabernas Desert (Almeria, Spain).</title>
        <authorList>
            <person name="Molina-Menor E."/>
            <person name="Vidal-Verdu A."/>
            <person name="Calonge A."/>
            <person name="Satari L."/>
            <person name="Pereto Magraner J."/>
            <person name="Porcar Miralles M."/>
        </authorList>
    </citation>
    <scope>NUCLEOTIDE SEQUENCE [LARGE SCALE GENOMIC DNA]</scope>
    <source>
        <strain evidence="1 2">T6</strain>
    </source>
</reference>